<dbReference type="EMBL" id="LXQA010478020">
    <property type="protein sequence ID" value="MCI54359.1"/>
    <property type="molecule type" value="Genomic_DNA"/>
</dbReference>
<evidence type="ECO:0000313" key="2">
    <source>
        <dbReference type="Proteomes" id="UP000265520"/>
    </source>
</evidence>
<sequence length="44" mass="4942">LDEESSKPPSTIVIVHTRQNAQLAMGCSPRFEFGSRLRTLKKVI</sequence>
<dbReference type="Proteomes" id="UP000265520">
    <property type="component" value="Unassembled WGS sequence"/>
</dbReference>
<organism evidence="1 2">
    <name type="scientific">Trifolium medium</name>
    <dbReference type="NCBI Taxonomy" id="97028"/>
    <lineage>
        <taxon>Eukaryota</taxon>
        <taxon>Viridiplantae</taxon>
        <taxon>Streptophyta</taxon>
        <taxon>Embryophyta</taxon>
        <taxon>Tracheophyta</taxon>
        <taxon>Spermatophyta</taxon>
        <taxon>Magnoliopsida</taxon>
        <taxon>eudicotyledons</taxon>
        <taxon>Gunneridae</taxon>
        <taxon>Pentapetalae</taxon>
        <taxon>rosids</taxon>
        <taxon>fabids</taxon>
        <taxon>Fabales</taxon>
        <taxon>Fabaceae</taxon>
        <taxon>Papilionoideae</taxon>
        <taxon>50 kb inversion clade</taxon>
        <taxon>NPAAA clade</taxon>
        <taxon>Hologalegina</taxon>
        <taxon>IRL clade</taxon>
        <taxon>Trifolieae</taxon>
        <taxon>Trifolium</taxon>
    </lineage>
</organism>
<keyword evidence="2" id="KW-1185">Reference proteome</keyword>
<name>A0A392T043_9FABA</name>
<accession>A0A392T043</accession>
<proteinExistence type="predicted"/>
<evidence type="ECO:0000313" key="1">
    <source>
        <dbReference type="EMBL" id="MCI54359.1"/>
    </source>
</evidence>
<feature type="non-terminal residue" evidence="1">
    <location>
        <position position="1"/>
    </location>
</feature>
<reference evidence="1 2" key="1">
    <citation type="journal article" date="2018" name="Front. Plant Sci.">
        <title>Red Clover (Trifolium pratense) and Zigzag Clover (T. medium) - A Picture of Genomic Similarities and Differences.</title>
        <authorList>
            <person name="Dluhosova J."/>
            <person name="Istvanek J."/>
            <person name="Nedelnik J."/>
            <person name="Repkova J."/>
        </authorList>
    </citation>
    <scope>NUCLEOTIDE SEQUENCE [LARGE SCALE GENOMIC DNA]</scope>
    <source>
        <strain evidence="2">cv. 10/8</strain>
        <tissue evidence="1">Leaf</tissue>
    </source>
</reference>
<comment type="caution">
    <text evidence="1">The sequence shown here is derived from an EMBL/GenBank/DDBJ whole genome shotgun (WGS) entry which is preliminary data.</text>
</comment>
<dbReference type="AlphaFoldDB" id="A0A392T043"/>
<protein>
    <submittedName>
        <fullName evidence="1">Uncharacterized protein</fullName>
    </submittedName>
</protein>